<accession>A0A6G0Y979</accession>
<evidence type="ECO:0000256" key="1">
    <source>
        <dbReference type="SAM" id="MobiDB-lite"/>
    </source>
</evidence>
<feature type="compositionally biased region" description="Basic and acidic residues" evidence="1">
    <location>
        <begin position="23"/>
        <end position="32"/>
    </location>
</feature>
<evidence type="ECO:0000313" key="2">
    <source>
        <dbReference type="EMBL" id="KAF0751272.1"/>
    </source>
</evidence>
<gene>
    <name evidence="2" type="ORF">FWK35_00013513</name>
</gene>
<dbReference type="AlphaFoldDB" id="A0A6G0Y979"/>
<name>A0A6G0Y979_APHCR</name>
<protein>
    <submittedName>
        <fullName evidence="2">CCHC-type domain-containing protein</fullName>
    </submittedName>
</protein>
<keyword evidence="3" id="KW-1185">Reference proteome</keyword>
<reference evidence="2 3" key="1">
    <citation type="submission" date="2019-08" db="EMBL/GenBank/DDBJ databases">
        <title>Whole genome of Aphis craccivora.</title>
        <authorList>
            <person name="Voronova N.V."/>
            <person name="Shulinski R.S."/>
            <person name="Bandarenka Y.V."/>
            <person name="Zhorov D.G."/>
            <person name="Warner D."/>
        </authorList>
    </citation>
    <scope>NUCLEOTIDE SEQUENCE [LARGE SCALE GENOMIC DNA]</scope>
    <source>
        <strain evidence="2">180601</strain>
        <tissue evidence="2">Whole Body</tissue>
    </source>
</reference>
<evidence type="ECO:0000313" key="3">
    <source>
        <dbReference type="Proteomes" id="UP000478052"/>
    </source>
</evidence>
<comment type="caution">
    <text evidence="2">The sequence shown here is derived from an EMBL/GenBank/DDBJ whole genome shotgun (WGS) entry which is preliminary data.</text>
</comment>
<organism evidence="2 3">
    <name type="scientific">Aphis craccivora</name>
    <name type="common">Cowpea aphid</name>
    <dbReference type="NCBI Taxonomy" id="307492"/>
    <lineage>
        <taxon>Eukaryota</taxon>
        <taxon>Metazoa</taxon>
        <taxon>Ecdysozoa</taxon>
        <taxon>Arthropoda</taxon>
        <taxon>Hexapoda</taxon>
        <taxon>Insecta</taxon>
        <taxon>Pterygota</taxon>
        <taxon>Neoptera</taxon>
        <taxon>Paraneoptera</taxon>
        <taxon>Hemiptera</taxon>
        <taxon>Sternorrhyncha</taxon>
        <taxon>Aphidomorpha</taxon>
        <taxon>Aphidoidea</taxon>
        <taxon>Aphididae</taxon>
        <taxon>Aphidini</taxon>
        <taxon>Aphis</taxon>
        <taxon>Aphis</taxon>
    </lineage>
</organism>
<proteinExistence type="predicted"/>
<feature type="region of interest" description="Disordered" evidence="1">
    <location>
        <begin position="23"/>
        <end position="57"/>
    </location>
</feature>
<dbReference type="Proteomes" id="UP000478052">
    <property type="component" value="Unassembled WGS sequence"/>
</dbReference>
<sequence length="79" mass="8716">MNLSKDLFLTSYTIAASAGKYIKNEAKTDRSRNTTTTTTKKAKTDRSRSNSLSNTRDKIVSVLKPAENVFSDNSLVSLL</sequence>
<dbReference type="EMBL" id="VUJU01005427">
    <property type="protein sequence ID" value="KAF0751272.1"/>
    <property type="molecule type" value="Genomic_DNA"/>
</dbReference>